<dbReference type="Pfam" id="PF01546">
    <property type="entry name" value="Peptidase_M20"/>
    <property type="match status" value="1"/>
</dbReference>
<dbReference type="AlphaFoldDB" id="A0A0D6ERC7"/>
<evidence type="ECO:0000256" key="2">
    <source>
        <dbReference type="ARBA" id="ARBA00022670"/>
    </source>
</evidence>
<dbReference type="GO" id="GO:0046872">
    <property type="term" value="F:metal ion binding"/>
    <property type="evidence" value="ECO:0007669"/>
    <property type="project" value="UniProtKB-KW"/>
</dbReference>
<keyword evidence="3" id="KW-0479">Metal-binding</keyword>
<dbReference type="Pfam" id="PF07687">
    <property type="entry name" value="M20_dimer"/>
    <property type="match status" value="1"/>
</dbReference>
<dbReference type="EMBL" id="CENE01000024">
    <property type="protein sequence ID" value="CEQ42341.1"/>
    <property type="molecule type" value="Genomic_DNA"/>
</dbReference>
<dbReference type="OrthoDB" id="3064516at2759"/>
<name>A0A0D6ERC7_SPOSA</name>
<comment type="similarity">
    <text evidence="1">Belongs to the peptidase M20A family.</text>
</comment>
<accession>A0A0D6ERC7</accession>
<keyword evidence="5" id="KW-0862">Zinc</keyword>
<evidence type="ECO:0000256" key="1">
    <source>
        <dbReference type="ARBA" id="ARBA00006247"/>
    </source>
</evidence>
<dbReference type="GO" id="GO:0004180">
    <property type="term" value="F:carboxypeptidase activity"/>
    <property type="evidence" value="ECO:0007669"/>
    <property type="project" value="TreeGrafter"/>
</dbReference>
<dbReference type="SUPFAM" id="SSF55031">
    <property type="entry name" value="Bacterial exopeptidase dimerisation domain"/>
    <property type="match status" value="1"/>
</dbReference>
<dbReference type="InterPro" id="IPR047177">
    <property type="entry name" value="Pept_M20A"/>
</dbReference>
<feature type="compositionally biased region" description="Low complexity" evidence="6">
    <location>
        <begin position="51"/>
        <end position="63"/>
    </location>
</feature>
<dbReference type="CDD" id="cd05674">
    <property type="entry name" value="M20_yscS"/>
    <property type="match status" value="1"/>
</dbReference>
<dbReference type="PANTHER" id="PTHR45962:SF1">
    <property type="entry name" value="N-FATTY-ACYL-AMINO ACID SYNTHASE_HYDROLASE PM20D1"/>
    <property type="match status" value="1"/>
</dbReference>
<evidence type="ECO:0000259" key="7">
    <source>
        <dbReference type="Pfam" id="PF07687"/>
    </source>
</evidence>
<feature type="domain" description="Peptidase M20 dimerisation" evidence="7">
    <location>
        <begin position="346"/>
        <end position="493"/>
    </location>
</feature>
<sequence>MLYTPEYPAAWLNLHGLIRYSEEEKIPLAATVGLPRPSGLDHSTTMGQPELPLALSSPSGTPSSSPPPRTPTRRQLALLLLLLPCAFYLSFTRSTPLDLLSRVPVPCSLRADPAPLPNVKAASCPAQVEPRRIGADWHPEVDAEYVNKAVERLQGAIRIRTESFDDMNLDPSKEPRFEIMGQLHEYLERTFPRVFKELEVEKVQKYGLLLTWKGKDEGLKPVVLMAHQDVVPVNKATESQWTYPPFEAHQDENGWIWGRGSADCKNTLIGIFAALDRLVLENFVPPRTIILSSGFDEEIGGSRSAAHLASTLQSRYGENGIALVLDEGFTGVDTAFGGTTFARFGVAEKGAVNVKLDVLTPGGHSSVPRGAHTGIGLLARLLVALEDHPSSPELRAGNPVLSYLNCAADYGKMDKGLKRRLRRESEWKKLGEEMAREDDVVRAFLGTTQAVDLVQGGVKINALPEYTTASINYRIDFLSSVNATLSRIASVLSPVISSLNLTFDAYGTHPDIENNVVRLSVVEGSEIEPAPLTPTEGEAWDLMAGTTRGIWEGAVVAPSGMGRTKDAERQTLNDHRTNTANTDTKYSWPLTRNIYRFVPGSLDLIKNFHTVDERQLLRNLEGWEAE</sequence>
<dbReference type="Proteomes" id="UP000243876">
    <property type="component" value="Unassembled WGS sequence"/>
</dbReference>
<keyword evidence="4" id="KW-0378">Hydrolase</keyword>
<dbReference type="PANTHER" id="PTHR45962">
    <property type="entry name" value="N-FATTY-ACYL-AMINO ACID SYNTHASE/HYDROLASE PM20D1"/>
    <property type="match status" value="1"/>
</dbReference>
<dbReference type="FunFam" id="3.40.630.10:FF:000027">
    <property type="entry name" value="N-fatty-acyl-amino acid synthase/hydrolase PM20D1"/>
    <property type="match status" value="1"/>
</dbReference>
<keyword evidence="9" id="KW-1185">Reference proteome</keyword>
<reference evidence="9" key="1">
    <citation type="submission" date="2015-02" db="EMBL/GenBank/DDBJ databases">
        <authorList>
            <person name="Gon?alves P."/>
        </authorList>
    </citation>
    <scope>NUCLEOTIDE SEQUENCE [LARGE SCALE GENOMIC DNA]</scope>
</reference>
<proteinExistence type="inferred from homology"/>
<evidence type="ECO:0000256" key="3">
    <source>
        <dbReference type="ARBA" id="ARBA00022723"/>
    </source>
</evidence>
<dbReference type="GO" id="GO:0000328">
    <property type="term" value="C:fungal-type vacuole lumen"/>
    <property type="evidence" value="ECO:0007669"/>
    <property type="project" value="TreeGrafter"/>
</dbReference>
<evidence type="ECO:0000313" key="9">
    <source>
        <dbReference type="Proteomes" id="UP000243876"/>
    </source>
</evidence>
<organism evidence="8 9">
    <name type="scientific">Sporidiobolus salmonicolor</name>
    <name type="common">Yeast-like fungus</name>
    <name type="synonym">Sporobolomyces salmonicolor</name>
    <dbReference type="NCBI Taxonomy" id="5005"/>
    <lineage>
        <taxon>Eukaryota</taxon>
        <taxon>Fungi</taxon>
        <taxon>Dikarya</taxon>
        <taxon>Basidiomycota</taxon>
        <taxon>Pucciniomycotina</taxon>
        <taxon>Microbotryomycetes</taxon>
        <taxon>Sporidiobolales</taxon>
        <taxon>Sporidiobolaceae</taxon>
        <taxon>Sporobolomyces</taxon>
    </lineage>
</organism>
<dbReference type="Gene3D" id="3.30.70.360">
    <property type="match status" value="1"/>
</dbReference>
<dbReference type="Gene3D" id="3.40.630.10">
    <property type="entry name" value="Zn peptidases"/>
    <property type="match status" value="1"/>
</dbReference>
<dbReference type="GO" id="GO:0051603">
    <property type="term" value="P:proteolysis involved in protein catabolic process"/>
    <property type="evidence" value="ECO:0007669"/>
    <property type="project" value="TreeGrafter"/>
</dbReference>
<dbReference type="InterPro" id="IPR036264">
    <property type="entry name" value="Bact_exopeptidase_dim_dom"/>
</dbReference>
<evidence type="ECO:0000256" key="5">
    <source>
        <dbReference type="ARBA" id="ARBA00022833"/>
    </source>
</evidence>
<evidence type="ECO:0000256" key="4">
    <source>
        <dbReference type="ARBA" id="ARBA00022801"/>
    </source>
</evidence>
<feature type="region of interest" description="Disordered" evidence="6">
    <location>
        <begin position="37"/>
        <end position="71"/>
    </location>
</feature>
<evidence type="ECO:0000313" key="8">
    <source>
        <dbReference type="EMBL" id="CEQ42341.1"/>
    </source>
</evidence>
<protein>
    <submittedName>
        <fullName evidence="8">SPOSA6832_04155-mRNA-1:cds</fullName>
    </submittedName>
</protein>
<evidence type="ECO:0000256" key="6">
    <source>
        <dbReference type="SAM" id="MobiDB-lite"/>
    </source>
</evidence>
<gene>
    <name evidence="8" type="primary">SPOSA6832_04155</name>
</gene>
<dbReference type="InterPro" id="IPR002933">
    <property type="entry name" value="Peptidase_M20"/>
</dbReference>
<dbReference type="SUPFAM" id="SSF53187">
    <property type="entry name" value="Zn-dependent exopeptidases"/>
    <property type="match status" value="1"/>
</dbReference>
<dbReference type="InterPro" id="IPR011650">
    <property type="entry name" value="Peptidase_M20_dimer"/>
</dbReference>
<keyword evidence="2" id="KW-0645">Protease</keyword>